<protein>
    <submittedName>
        <fullName evidence="2">Acyl-CoA N-acyltransferase</fullName>
    </submittedName>
</protein>
<reference evidence="2 3" key="1">
    <citation type="submission" date="2016-04" db="EMBL/GenBank/DDBJ databases">
        <title>A degradative enzymes factory behind the ericoid mycorrhizal symbiosis.</title>
        <authorList>
            <consortium name="DOE Joint Genome Institute"/>
            <person name="Martino E."/>
            <person name="Morin E."/>
            <person name="Grelet G."/>
            <person name="Kuo A."/>
            <person name="Kohler A."/>
            <person name="Daghino S."/>
            <person name="Barry K."/>
            <person name="Choi C."/>
            <person name="Cichocki N."/>
            <person name="Clum A."/>
            <person name="Copeland A."/>
            <person name="Hainaut M."/>
            <person name="Haridas S."/>
            <person name="Labutti K."/>
            <person name="Lindquist E."/>
            <person name="Lipzen A."/>
            <person name="Khouja H.-R."/>
            <person name="Murat C."/>
            <person name="Ohm R."/>
            <person name="Olson A."/>
            <person name="Spatafora J."/>
            <person name="Veneault-Fourrey C."/>
            <person name="Henrissat B."/>
            <person name="Grigoriev I."/>
            <person name="Martin F."/>
            <person name="Perotto S."/>
        </authorList>
    </citation>
    <scope>NUCLEOTIDE SEQUENCE [LARGE SCALE GENOMIC DNA]</scope>
    <source>
        <strain evidence="2 3">F</strain>
    </source>
</reference>
<dbReference type="OrthoDB" id="2832510at2759"/>
<dbReference type="EMBL" id="KZ613937">
    <property type="protein sequence ID" value="PMD48584.1"/>
    <property type="molecule type" value="Genomic_DNA"/>
</dbReference>
<organism evidence="2 3">
    <name type="scientific">Hyaloscypha variabilis (strain UAMH 11265 / GT02V1 / F)</name>
    <name type="common">Meliniomyces variabilis</name>
    <dbReference type="NCBI Taxonomy" id="1149755"/>
    <lineage>
        <taxon>Eukaryota</taxon>
        <taxon>Fungi</taxon>
        <taxon>Dikarya</taxon>
        <taxon>Ascomycota</taxon>
        <taxon>Pezizomycotina</taxon>
        <taxon>Leotiomycetes</taxon>
        <taxon>Helotiales</taxon>
        <taxon>Hyaloscyphaceae</taxon>
        <taxon>Hyaloscypha</taxon>
        <taxon>Hyaloscypha variabilis</taxon>
    </lineage>
</organism>
<dbReference type="AlphaFoldDB" id="A0A2J6SCV2"/>
<evidence type="ECO:0000313" key="2">
    <source>
        <dbReference type="EMBL" id="PMD48584.1"/>
    </source>
</evidence>
<dbReference type="InterPro" id="IPR016181">
    <property type="entry name" value="Acyl_CoA_acyltransferase"/>
</dbReference>
<keyword evidence="2" id="KW-0808">Transferase</keyword>
<name>A0A2J6SCV2_HYAVF</name>
<dbReference type="PANTHER" id="PTHR42791:SF2">
    <property type="entry name" value="N-ACETYLTRANSFERASE DOMAIN-CONTAINING PROTEIN"/>
    <property type="match status" value="1"/>
</dbReference>
<evidence type="ECO:0000259" key="1">
    <source>
        <dbReference type="PROSITE" id="PS51186"/>
    </source>
</evidence>
<dbReference type="Gene3D" id="3.40.630.30">
    <property type="match status" value="1"/>
</dbReference>
<sequence length="225" mass="25630">MAPESFTLSDCTPDDVPDMVEVSLRAFADDPLNKITLPREVIGEPELRRWTAQFLTTFFEKPEVHFYKITETNTGTLAAWIRCAFPHVLSEEESKKRKKEKDAKLKDKSFWPKGANFDVIDAKFGVLGQLKDKYCDDTQTYYVQLVATDPAYQRRGLASKLLKHMLQFADGEGKMAYIEATALGFPVYQKLGFKEVDIVEVDLSKYGGKGYASNRIMQREPQPLL</sequence>
<keyword evidence="3" id="KW-1185">Reference proteome</keyword>
<dbReference type="Pfam" id="PF13508">
    <property type="entry name" value="Acetyltransf_7"/>
    <property type="match status" value="1"/>
</dbReference>
<proteinExistence type="predicted"/>
<keyword evidence="2" id="KW-0012">Acyltransferase</keyword>
<accession>A0A2J6SCV2</accession>
<evidence type="ECO:0000313" key="3">
    <source>
        <dbReference type="Proteomes" id="UP000235786"/>
    </source>
</evidence>
<dbReference type="CDD" id="cd04301">
    <property type="entry name" value="NAT_SF"/>
    <property type="match status" value="1"/>
</dbReference>
<feature type="domain" description="N-acetyltransferase" evidence="1">
    <location>
        <begin position="64"/>
        <end position="222"/>
    </location>
</feature>
<dbReference type="PROSITE" id="PS51186">
    <property type="entry name" value="GNAT"/>
    <property type="match status" value="1"/>
</dbReference>
<dbReference type="GO" id="GO:0016747">
    <property type="term" value="F:acyltransferase activity, transferring groups other than amino-acyl groups"/>
    <property type="evidence" value="ECO:0007669"/>
    <property type="project" value="InterPro"/>
</dbReference>
<dbReference type="PANTHER" id="PTHR42791">
    <property type="entry name" value="GNAT FAMILY ACETYLTRANSFERASE"/>
    <property type="match status" value="1"/>
</dbReference>
<dbReference type="Proteomes" id="UP000235786">
    <property type="component" value="Unassembled WGS sequence"/>
</dbReference>
<dbReference type="InterPro" id="IPR052523">
    <property type="entry name" value="Trichothecene_AcTrans"/>
</dbReference>
<dbReference type="InterPro" id="IPR000182">
    <property type="entry name" value="GNAT_dom"/>
</dbReference>
<gene>
    <name evidence="2" type="ORF">L207DRAFT_477056</name>
</gene>
<dbReference type="SUPFAM" id="SSF55729">
    <property type="entry name" value="Acyl-CoA N-acyltransferases (Nat)"/>
    <property type="match status" value="1"/>
</dbReference>